<sequence length="227" mass="24989">MKKRLMIFVAVIAVAVVAVGGWLFYRRSQTTNAGSNADSVTTASTSLQTDSDLSGDHDVLVVYFSRTEGVWNGPLEIGNTARVANFIQEATNADTYEIIPEEDYPTDYEETTERAQEEQDEDARPAIKGDLPDVTGYEYIFIGAPVWWGEYPMIVRTFLDVEANDLQDKTLIPFTTHEGSGLGNTQSQLESQFPNATVLDGFSVRGSNAADAQDDVTDWLEDIGVTN</sequence>
<feature type="domain" description="Flavodoxin-like" evidence="3">
    <location>
        <begin position="78"/>
        <end position="222"/>
    </location>
</feature>
<name>G5JPB7_STRCG</name>
<keyword evidence="2" id="KW-0812">Transmembrane</keyword>
<keyword evidence="2" id="KW-1133">Transmembrane helix</keyword>
<proteinExistence type="predicted"/>
<dbReference type="SUPFAM" id="SSF52218">
    <property type="entry name" value="Flavoproteins"/>
    <property type="match status" value="1"/>
</dbReference>
<dbReference type="eggNOG" id="COG0716">
    <property type="taxonomic scope" value="Bacteria"/>
</dbReference>
<dbReference type="AlphaFoldDB" id="G5JPB7"/>
<evidence type="ECO:0000256" key="1">
    <source>
        <dbReference type="SAM" id="MobiDB-lite"/>
    </source>
</evidence>
<protein>
    <recommendedName>
        <fullName evidence="3">Flavodoxin-like domain-containing protein</fullName>
    </recommendedName>
</protein>
<feature type="transmembrane region" description="Helical" evidence="2">
    <location>
        <begin position="7"/>
        <end position="25"/>
    </location>
</feature>
<evidence type="ECO:0000313" key="4">
    <source>
        <dbReference type="EMBL" id="EHI75229.1"/>
    </source>
</evidence>
<dbReference type="Proteomes" id="UP000004322">
    <property type="component" value="Unassembled WGS sequence"/>
</dbReference>
<evidence type="ECO:0000259" key="3">
    <source>
        <dbReference type="Pfam" id="PF12682"/>
    </source>
</evidence>
<dbReference type="EMBL" id="AEUV02000002">
    <property type="protein sequence ID" value="EHI75229.1"/>
    <property type="molecule type" value="Genomic_DNA"/>
</dbReference>
<feature type="compositionally biased region" description="Basic and acidic residues" evidence="1">
    <location>
        <begin position="111"/>
        <end position="129"/>
    </location>
</feature>
<evidence type="ECO:0000313" key="5">
    <source>
        <dbReference type="Proteomes" id="UP000004322"/>
    </source>
</evidence>
<dbReference type="InterPro" id="IPR008254">
    <property type="entry name" value="Flavodoxin/NO_synth"/>
</dbReference>
<keyword evidence="5" id="KW-1185">Reference proteome</keyword>
<reference evidence="4" key="1">
    <citation type="submission" date="2011-07" db="EMBL/GenBank/DDBJ databases">
        <authorList>
            <person name="Stanhope M.J."/>
            <person name="Durkin A.S."/>
            <person name="Hostetler J."/>
            <person name="Kim M."/>
            <person name="Radune D."/>
            <person name="Singh I."/>
            <person name="Town C.D."/>
        </authorList>
    </citation>
    <scope>NUCLEOTIDE SEQUENCE [LARGE SCALE GENOMIC DNA]</scope>
    <source>
        <strain evidence="4">HS-6</strain>
    </source>
</reference>
<dbReference type="Gene3D" id="3.40.50.360">
    <property type="match status" value="1"/>
</dbReference>
<dbReference type="GO" id="GO:0016651">
    <property type="term" value="F:oxidoreductase activity, acting on NAD(P)H"/>
    <property type="evidence" value="ECO:0007669"/>
    <property type="project" value="UniProtKB-ARBA"/>
</dbReference>
<keyword evidence="2" id="KW-0472">Membrane</keyword>
<dbReference type="PANTHER" id="PTHR39201">
    <property type="entry name" value="EXPORTED PROTEIN-RELATED"/>
    <property type="match status" value="1"/>
</dbReference>
<evidence type="ECO:0000256" key="2">
    <source>
        <dbReference type="SAM" id="Phobius"/>
    </source>
</evidence>
<gene>
    <name evidence="4" type="ORF">STRCR_1569</name>
</gene>
<dbReference type="PANTHER" id="PTHR39201:SF1">
    <property type="entry name" value="FLAVODOXIN-LIKE DOMAIN-CONTAINING PROTEIN"/>
    <property type="match status" value="1"/>
</dbReference>
<dbReference type="STRING" id="873449.STRCR_1569"/>
<dbReference type="Pfam" id="PF12682">
    <property type="entry name" value="Flavodoxin_4"/>
    <property type="match status" value="1"/>
</dbReference>
<dbReference type="GO" id="GO:0010181">
    <property type="term" value="F:FMN binding"/>
    <property type="evidence" value="ECO:0007669"/>
    <property type="project" value="InterPro"/>
</dbReference>
<feature type="region of interest" description="Disordered" evidence="1">
    <location>
        <begin position="107"/>
        <end position="129"/>
    </location>
</feature>
<dbReference type="RefSeq" id="WP_004229427.1">
    <property type="nucleotide sequence ID" value="NZ_AEUV02000002.1"/>
</dbReference>
<accession>G5JPB7</accession>
<dbReference type="OrthoDB" id="9806505at2"/>
<dbReference type="InterPro" id="IPR029039">
    <property type="entry name" value="Flavoprotein-like_sf"/>
</dbReference>
<organism evidence="4 5">
    <name type="scientific">Streptococcus criceti HS-6</name>
    <dbReference type="NCBI Taxonomy" id="873449"/>
    <lineage>
        <taxon>Bacteria</taxon>
        <taxon>Bacillati</taxon>
        <taxon>Bacillota</taxon>
        <taxon>Bacilli</taxon>
        <taxon>Lactobacillales</taxon>
        <taxon>Streptococcaceae</taxon>
        <taxon>Streptococcus</taxon>
    </lineage>
</organism>
<comment type="caution">
    <text evidence="4">The sequence shown here is derived from an EMBL/GenBank/DDBJ whole genome shotgun (WGS) entry which is preliminary data.</text>
</comment>